<keyword evidence="3" id="KW-1185">Reference proteome</keyword>
<organism evidence="2 3">
    <name type="scientific">Hibiscus sabdariffa</name>
    <name type="common">roselle</name>
    <dbReference type="NCBI Taxonomy" id="183260"/>
    <lineage>
        <taxon>Eukaryota</taxon>
        <taxon>Viridiplantae</taxon>
        <taxon>Streptophyta</taxon>
        <taxon>Embryophyta</taxon>
        <taxon>Tracheophyta</taxon>
        <taxon>Spermatophyta</taxon>
        <taxon>Magnoliopsida</taxon>
        <taxon>eudicotyledons</taxon>
        <taxon>Gunneridae</taxon>
        <taxon>Pentapetalae</taxon>
        <taxon>rosids</taxon>
        <taxon>malvids</taxon>
        <taxon>Malvales</taxon>
        <taxon>Malvaceae</taxon>
        <taxon>Malvoideae</taxon>
        <taxon>Hibiscus</taxon>
    </lineage>
</organism>
<reference evidence="2 3" key="1">
    <citation type="journal article" date="2024" name="G3 (Bethesda)">
        <title>Genome assembly of Hibiscus sabdariffa L. provides insights into metabolisms of medicinal natural products.</title>
        <authorList>
            <person name="Kim T."/>
        </authorList>
    </citation>
    <scope>NUCLEOTIDE SEQUENCE [LARGE SCALE GENOMIC DNA]</scope>
    <source>
        <strain evidence="2">TK-2024</strain>
        <tissue evidence="2">Old leaves</tissue>
    </source>
</reference>
<accession>A0ABR2FFH5</accession>
<evidence type="ECO:0000313" key="2">
    <source>
        <dbReference type="EMBL" id="KAK8579679.1"/>
    </source>
</evidence>
<dbReference type="EMBL" id="JBBPBM010000006">
    <property type="protein sequence ID" value="KAK8579679.1"/>
    <property type="molecule type" value="Genomic_DNA"/>
</dbReference>
<comment type="caution">
    <text evidence="2">The sequence shown here is derived from an EMBL/GenBank/DDBJ whole genome shotgun (WGS) entry which is preliminary data.</text>
</comment>
<evidence type="ECO:0000256" key="1">
    <source>
        <dbReference type="SAM" id="MobiDB-lite"/>
    </source>
</evidence>
<dbReference type="Proteomes" id="UP001472677">
    <property type="component" value="Unassembled WGS sequence"/>
</dbReference>
<evidence type="ECO:0000313" key="3">
    <source>
        <dbReference type="Proteomes" id="UP001472677"/>
    </source>
</evidence>
<feature type="region of interest" description="Disordered" evidence="1">
    <location>
        <begin position="1"/>
        <end position="38"/>
    </location>
</feature>
<sequence length="85" mass="9428">MVESSKQDDSFHSSTSDNATAGDSIMVPNISLETNSQVDKSIDETGLVKPTRPVRTRHLPQHLKDYQVYLPKARTSSHTVAQVFT</sequence>
<name>A0ABR2FFH5_9ROSI</name>
<feature type="compositionally biased region" description="Polar residues" evidence="1">
    <location>
        <begin position="12"/>
        <end position="21"/>
    </location>
</feature>
<proteinExistence type="predicted"/>
<gene>
    <name evidence="2" type="ORF">V6N12_069991</name>
</gene>
<protein>
    <submittedName>
        <fullName evidence="2">Uncharacterized protein</fullName>
    </submittedName>
</protein>
<feature type="compositionally biased region" description="Basic and acidic residues" evidence="1">
    <location>
        <begin position="1"/>
        <end position="11"/>
    </location>
</feature>